<dbReference type="GO" id="GO:0008146">
    <property type="term" value="F:sulfotransferase activity"/>
    <property type="evidence" value="ECO:0007669"/>
    <property type="project" value="InterPro"/>
</dbReference>
<dbReference type="InterPro" id="IPR027417">
    <property type="entry name" value="P-loop_NTPase"/>
</dbReference>
<dbReference type="Pfam" id="PF03567">
    <property type="entry name" value="Sulfotransfer_2"/>
    <property type="match status" value="1"/>
</dbReference>
<sequence>IDFTNYNHQNPKYISIIRDPIQRYISWYYYIRNPIYIVQNQFRVTVRQLKMTIDHCIFKYDCLNGRSTGPMERSIIDFDQHHLQPNFPGSQISYFCGYIPDCFAGSLARRLSIAKENVDRYYSVIGITEDMNTTLEVLKGFIPRFFGALSSNRTVETNVNTFKPQVSSSAYKELSKHLRLELEFYEFCKKKLYSQKNFLKYS</sequence>
<dbReference type="SUPFAM" id="SSF52540">
    <property type="entry name" value="P-loop containing nucleoside triphosphate hydrolases"/>
    <property type="match status" value="1"/>
</dbReference>
<evidence type="ECO:0000256" key="1">
    <source>
        <dbReference type="ARBA" id="ARBA00004323"/>
    </source>
</evidence>
<keyword evidence="4" id="KW-0812">Transmembrane</keyword>
<dbReference type="AlphaFoldDB" id="A0A0K2T2D0"/>
<evidence type="ECO:0000313" key="10">
    <source>
        <dbReference type="EMBL" id="CDW20229.1"/>
    </source>
</evidence>
<comment type="similarity">
    <text evidence="2">Belongs to the sulfotransferase 3 family.</text>
</comment>
<protein>
    <submittedName>
        <fullName evidence="10">Heparan sulfate 2Osulfotransferase pipelike [Ceratitis capitata]</fullName>
    </submittedName>
</protein>
<keyword evidence="9" id="KW-0325">Glycoprotein</keyword>
<evidence type="ECO:0000256" key="7">
    <source>
        <dbReference type="ARBA" id="ARBA00023034"/>
    </source>
</evidence>
<dbReference type="InterPro" id="IPR007734">
    <property type="entry name" value="Heparan_SO4_2-O-STrfase"/>
</dbReference>
<dbReference type="PANTHER" id="PTHR12129">
    <property type="entry name" value="HEPARAN SULFATE 2-O-SULFOTRANSFERASE"/>
    <property type="match status" value="1"/>
</dbReference>
<organism evidence="10">
    <name type="scientific">Lepeophtheirus salmonis</name>
    <name type="common">Salmon louse</name>
    <name type="synonym">Caligus salmonis</name>
    <dbReference type="NCBI Taxonomy" id="72036"/>
    <lineage>
        <taxon>Eukaryota</taxon>
        <taxon>Metazoa</taxon>
        <taxon>Ecdysozoa</taxon>
        <taxon>Arthropoda</taxon>
        <taxon>Crustacea</taxon>
        <taxon>Multicrustacea</taxon>
        <taxon>Hexanauplia</taxon>
        <taxon>Copepoda</taxon>
        <taxon>Siphonostomatoida</taxon>
        <taxon>Caligidae</taxon>
        <taxon>Lepeophtheirus</taxon>
    </lineage>
</organism>
<keyword evidence="3 10" id="KW-0808">Transferase</keyword>
<keyword evidence="6" id="KW-1133">Transmembrane helix</keyword>
<name>A0A0K2T2D0_LEPSM</name>
<feature type="non-terminal residue" evidence="10">
    <location>
        <position position="1"/>
    </location>
</feature>
<reference evidence="10" key="1">
    <citation type="submission" date="2014-05" db="EMBL/GenBank/DDBJ databases">
        <authorList>
            <person name="Chronopoulou M."/>
        </authorList>
    </citation>
    <scope>NUCLEOTIDE SEQUENCE</scope>
    <source>
        <tissue evidence="10">Whole organism</tissue>
    </source>
</reference>
<dbReference type="OrthoDB" id="10019582at2759"/>
<evidence type="ECO:0000256" key="2">
    <source>
        <dbReference type="ARBA" id="ARBA00010569"/>
    </source>
</evidence>
<dbReference type="GO" id="GO:0000139">
    <property type="term" value="C:Golgi membrane"/>
    <property type="evidence" value="ECO:0007669"/>
    <property type="project" value="UniProtKB-SubCell"/>
</dbReference>
<dbReference type="InterPro" id="IPR005331">
    <property type="entry name" value="Sulfotransferase"/>
</dbReference>
<accession>A0A0K2T2D0</accession>
<comment type="subcellular location">
    <subcellularLocation>
        <location evidence="1">Golgi apparatus membrane</location>
        <topology evidence="1">Single-pass type II membrane protein</topology>
    </subcellularLocation>
</comment>
<evidence type="ECO:0000256" key="8">
    <source>
        <dbReference type="ARBA" id="ARBA00023136"/>
    </source>
</evidence>
<evidence type="ECO:0000256" key="3">
    <source>
        <dbReference type="ARBA" id="ARBA00022679"/>
    </source>
</evidence>
<keyword evidence="5" id="KW-0735">Signal-anchor</keyword>
<evidence type="ECO:0000256" key="6">
    <source>
        <dbReference type="ARBA" id="ARBA00022989"/>
    </source>
</evidence>
<keyword evidence="7" id="KW-0333">Golgi apparatus</keyword>
<evidence type="ECO:0000256" key="4">
    <source>
        <dbReference type="ARBA" id="ARBA00022692"/>
    </source>
</evidence>
<evidence type="ECO:0000256" key="9">
    <source>
        <dbReference type="ARBA" id="ARBA00023180"/>
    </source>
</evidence>
<dbReference type="Gene3D" id="3.40.50.300">
    <property type="entry name" value="P-loop containing nucleotide triphosphate hydrolases"/>
    <property type="match status" value="1"/>
</dbReference>
<proteinExistence type="inferred from homology"/>
<evidence type="ECO:0000256" key="5">
    <source>
        <dbReference type="ARBA" id="ARBA00022968"/>
    </source>
</evidence>
<dbReference type="EMBL" id="HACA01002868">
    <property type="protein sequence ID" value="CDW20229.1"/>
    <property type="molecule type" value="Transcribed_RNA"/>
</dbReference>
<dbReference type="PANTHER" id="PTHR12129:SF20">
    <property type="entry name" value="HEPARAN SULFATE 2-O-SULFOTRANSFERASE PIPE"/>
    <property type="match status" value="1"/>
</dbReference>
<keyword evidence="8" id="KW-0472">Membrane</keyword>